<name>A0A8X6LEV3_TRICU</name>
<dbReference type="Proteomes" id="UP000887116">
    <property type="component" value="Unassembled WGS sequence"/>
</dbReference>
<dbReference type="EMBL" id="BMAO01015830">
    <property type="protein sequence ID" value="GFR04569.1"/>
    <property type="molecule type" value="Genomic_DNA"/>
</dbReference>
<proteinExistence type="predicted"/>
<keyword evidence="2" id="KW-1185">Reference proteome</keyword>
<gene>
    <name evidence="1" type="ORF">TNCT_144671</name>
</gene>
<reference evidence="1" key="1">
    <citation type="submission" date="2020-07" db="EMBL/GenBank/DDBJ databases">
        <title>Multicomponent nature underlies the extraordinary mechanical properties of spider dragline silk.</title>
        <authorList>
            <person name="Kono N."/>
            <person name="Nakamura H."/>
            <person name="Mori M."/>
            <person name="Yoshida Y."/>
            <person name="Ohtoshi R."/>
            <person name="Malay A.D."/>
            <person name="Moran D.A.P."/>
            <person name="Tomita M."/>
            <person name="Numata K."/>
            <person name="Arakawa K."/>
        </authorList>
    </citation>
    <scope>NUCLEOTIDE SEQUENCE</scope>
</reference>
<evidence type="ECO:0000313" key="1">
    <source>
        <dbReference type="EMBL" id="GFR04569.1"/>
    </source>
</evidence>
<organism evidence="1 2">
    <name type="scientific">Trichonephila clavata</name>
    <name type="common">Joro spider</name>
    <name type="synonym">Nephila clavata</name>
    <dbReference type="NCBI Taxonomy" id="2740835"/>
    <lineage>
        <taxon>Eukaryota</taxon>
        <taxon>Metazoa</taxon>
        <taxon>Ecdysozoa</taxon>
        <taxon>Arthropoda</taxon>
        <taxon>Chelicerata</taxon>
        <taxon>Arachnida</taxon>
        <taxon>Araneae</taxon>
        <taxon>Araneomorphae</taxon>
        <taxon>Entelegynae</taxon>
        <taxon>Araneoidea</taxon>
        <taxon>Nephilidae</taxon>
        <taxon>Trichonephila</taxon>
    </lineage>
</organism>
<evidence type="ECO:0000313" key="2">
    <source>
        <dbReference type="Proteomes" id="UP000887116"/>
    </source>
</evidence>
<dbReference type="AlphaFoldDB" id="A0A8X6LEV3"/>
<protein>
    <submittedName>
        <fullName evidence="1">Uncharacterized protein</fullName>
    </submittedName>
</protein>
<comment type="caution">
    <text evidence="1">The sequence shown here is derived from an EMBL/GenBank/DDBJ whole genome shotgun (WGS) entry which is preliminary data.</text>
</comment>
<sequence>MEQTAVPTSRLKLQLKFTLDYHTIPHPAAELAKKRVLKEIRTICETDLRVCGKDNRIKKLEILEYDDFSD</sequence>
<accession>A0A8X6LEV3</accession>